<gene>
    <name evidence="2" type="ORF">niasHT_014313</name>
</gene>
<evidence type="ECO:0000256" key="1">
    <source>
        <dbReference type="SAM" id="SignalP"/>
    </source>
</evidence>
<proteinExistence type="predicted"/>
<evidence type="ECO:0000313" key="3">
    <source>
        <dbReference type="Proteomes" id="UP001620626"/>
    </source>
</evidence>
<evidence type="ECO:0000313" key="2">
    <source>
        <dbReference type="EMBL" id="KAL3111259.1"/>
    </source>
</evidence>
<keyword evidence="3" id="KW-1185">Reference proteome</keyword>
<comment type="caution">
    <text evidence="2">The sequence shown here is derived from an EMBL/GenBank/DDBJ whole genome shotgun (WGS) entry which is preliminary data.</text>
</comment>
<keyword evidence="1" id="KW-0732">Signal</keyword>
<feature type="chain" id="PRO_5044866623" evidence="1">
    <location>
        <begin position="25"/>
        <end position="209"/>
    </location>
</feature>
<reference evidence="2 3" key="1">
    <citation type="submission" date="2024-10" db="EMBL/GenBank/DDBJ databases">
        <authorList>
            <person name="Kim D."/>
        </authorList>
    </citation>
    <scope>NUCLEOTIDE SEQUENCE [LARGE SCALE GENOMIC DNA]</scope>
    <source>
        <strain evidence="2">BH-2024</strain>
    </source>
</reference>
<organism evidence="2 3">
    <name type="scientific">Heterodera trifolii</name>
    <dbReference type="NCBI Taxonomy" id="157864"/>
    <lineage>
        <taxon>Eukaryota</taxon>
        <taxon>Metazoa</taxon>
        <taxon>Ecdysozoa</taxon>
        <taxon>Nematoda</taxon>
        <taxon>Chromadorea</taxon>
        <taxon>Rhabditida</taxon>
        <taxon>Tylenchina</taxon>
        <taxon>Tylenchomorpha</taxon>
        <taxon>Tylenchoidea</taxon>
        <taxon>Heteroderidae</taxon>
        <taxon>Heteroderinae</taxon>
        <taxon>Heterodera</taxon>
    </lineage>
</organism>
<protein>
    <submittedName>
        <fullName evidence="2">Uncharacterized protein</fullName>
    </submittedName>
</protein>
<accession>A0ABD2L810</accession>
<dbReference type="Proteomes" id="UP001620626">
    <property type="component" value="Unassembled WGS sequence"/>
</dbReference>
<dbReference type="AlphaFoldDB" id="A0ABD2L810"/>
<dbReference type="EMBL" id="JBICBT010000510">
    <property type="protein sequence ID" value="KAL3111259.1"/>
    <property type="molecule type" value="Genomic_DNA"/>
</dbReference>
<feature type="signal peptide" evidence="1">
    <location>
        <begin position="1"/>
        <end position="24"/>
    </location>
</feature>
<sequence length="209" mass="24488">MSIIFLLASVCYLFVLNYPQNSYAVTKLVYFPCQNQCQITAHHPDGRMLYTYDTLKQEQNGEHHGKQYLNYNTRKRLISELRATCCHLVFPAKKKVCFGWHGNPLTISVYHGNRHILTGQTMMDIPMDKECLEIVPDIVLGQMDDNEKIDFYLFHDEEVNKKPKEQMMELLDHANVSELRKTNEVTDFIYRDEQIEIETDESETKSNSQ</sequence>
<name>A0ABD2L810_9BILA</name>